<keyword evidence="5" id="KW-0539">Nucleus</keyword>
<protein>
    <recommendedName>
        <fullName evidence="8">WW domain-containing protein</fullName>
    </recommendedName>
</protein>
<dbReference type="SMART" id="SM00456">
    <property type="entry name" value="WW"/>
    <property type="match status" value="2"/>
</dbReference>
<dbReference type="FunCoup" id="A0A1Y1ULN9">
    <property type="interactions" value="731"/>
</dbReference>
<dbReference type="EMBL" id="NBSH01000003">
    <property type="protein sequence ID" value="ORX38961.1"/>
    <property type="molecule type" value="Genomic_DNA"/>
</dbReference>
<feature type="region of interest" description="Disordered" evidence="7">
    <location>
        <begin position="1"/>
        <end position="31"/>
    </location>
</feature>
<keyword evidence="10" id="KW-1185">Reference proteome</keyword>
<dbReference type="GO" id="GO:0005685">
    <property type="term" value="C:U1 snRNP"/>
    <property type="evidence" value="ECO:0007669"/>
    <property type="project" value="TreeGrafter"/>
</dbReference>
<dbReference type="Gene3D" id="1.10.10.440">
    <property type="entry name" value="FF domain"/>
    <property type="match status" value="4"/>
</dbReference>
<keyword evidence="4" id="KW-0508">mRNA splicing</keyword>
<dbReference type="CDD" id="cd00201">
    <property type="entry name" value="WW"/>
    <property type="match status" value="2"/>
</dbReference>
<feature type="region of interest" description="Disordered" evidence="7">
    <location>
        <begin position="94"/>
        <end position="143"/>
    </location>
</feature>
<dbReference type="Proteomes" id="UP000193218">
    <property type="component" value="Unassembled WGS sequence"/>
</dbReference>
<dbReference type="GO" id="GO:0003723">
    <property type="term" value="F:RNA binding"/>
    <property type="evidence" value="ECO:0007669"/>
    <property type="project" value="TreeGrafter"/>
</dbReference>
<dbReference type="InterPro" id="IPR002713">
    <property type="entry name" value="FF_domain"/>
</dbReference>
<dbReference type="InParanoid" id="A0A1Y1ULN9"/>
<feature type="region of interest" description="Disordered" evidence="7">
    <location>
        <begin position="564"/>
        <end position="662"/>
    </location>
</feature>
<evidence type="ECO:0000256" key="4">
    <source>
        <dbReference type="ARBA" id="ARBA00023187"/>
    </source>
</evidence>
<comment type="subcellular location">
    <subcellularLocation>
        <location evidence="1">Nucleus</location>
    </subcellularLocation>
</comment>
<evidence type="ECO:0000256" key="6">
    <source>
        <dbReference type="SAM" id="Coils"/>
    </source>
</evidence>
<keyword evidence="6" id="KW-0175">Coiled coil</keyword>
<dbReference type="SUPFAM" id="SSF51045">
    <property type="entry name" value="WW domain"/>
    <property type="match status" value="2"/>
</dbReference>
<feature type="domain" description="WW" evidence="8">
    <location>
        <begin position="5"/>
        <end position="38"/>
    </location>
</feature>
<dbReference type="FunFam" id="1.10.10.440:FF:000013">
    <property type="entry name" value="pre-mRNA-processing protein 40A isoform X1"/>
    <property type="match status" value="1"/>
</dbReference>
<name>A0A1Y1ULN9_9TREE</name>
<comment type="caution">
    <text evidence="9">The sequence shown here is derived from an EMBL/GenBank/DDBJ whole genome shotgun (WGS) entry which is preliminary data.</text>
</comment>
<dbReference type="SMART" id="SM00441">
    <property type="entry name" value="FF"/>
    <property type="match status" value="3"/>
</dbReference>
<dbReference type="InterPro" id="IPR036517">
    <property type="entry name" value="FF_domain_sf"/>
</dbReference>
<dbReference type="SUPFAM" id="SSF81698">
    <property type="entry name" value="FF domain"/>
    <property type="match status" value="4"/>
</dbReference>
<evidence type="ECO:0000256" key="5">
    <source>
        <dbReference type="ARBA" id="ARBA00023242"/>
    </source>
</evidence>
<feature type="compositionally biased region" description="Basic and acidic residues" evidence="7">
    <location>
        <begin position="122"/>
        <end position="131"/>
    </location>
</feature>
<dbReference type="GeneID" id="33556786"/>
<dbReference type="InterPro" id="IPR001202">
    <property type="entry name" value="WW_dom"/>
</dbReference>
<accession>A0A1Y1ULN9</accession>
<evidence type="ECO:0000256" key="1">
    <source>
        <dbReference type="ARBA" id="ARBA00004123"/>
    </source>
</evidence>
<proteinExistence type="predicted"/>
<reference evidence="9 10" key="1">
    <citation type="submission" date="2017-03" db="EMBL/GenBank/DDBJ databases">
        <title>Widespread Adenine N6-methylation of Active Genes in Fungi.</title>
        <authorList>
            <consortium name="DOE Joint Genome Institute"/>
            <person name="Mondo S.J."/>
            <person name="Dannebaum R.O."/>
            <person name="Kuo R.C."/>
            <person name="Louie K.B."/>
            <person name="Bewick A.J."/>
            <person name="Labutti K."/>
            <person name="Haridas S."/>
            <person name="Kuo A."/>
            <person name="Salamov A."/>
            <person name="Ahrendt S.R."/>
            <person name="Lau R."/>
            <person name="Bowen B.P."/>
            <person name="Lipzen A."/>
            <person name="Sullivan W."/>
            <person name="Andreopoulos W.B."/>
            <person name="Clum A."/>
            <person name="Lindquist E."/>
            <person name="Daum C."/>
            <person name="Northen T.R."/>
            <person name="Ramamoorthy G."/>
            <person name="Schmitz R.J."/>
            <person name="Gryganskyi A."/>
            <person name="Culley D."/>
            <person name="Magnuson J."/>
            <person name="James T.Y."/>
            <person name="O'Malley M.A."/>
            <person name="Stajich J.E."/>
            <person name="Spatafora J.W."/>
            <person name="Visel A."/>
            <person name="Grigoriev I.V."/>
        </authorList>
    </citation>
    <scope>NUCLEOTIDE SEQUENCE [LARGE SCALE GENOMIC DNA]</scope>
    <source>
        <strain evidence="9 10">NRRL Y-17943</strain>
    </source>
</reference>
<evidence type="ECO:0000313" key="10">
    <source>
        <dbReference type="Proteomes" id="UP000193218"/>
    </source>
</evidence>
<gene>
    <name evidence="9" type="ORF">BD324DRAFT_617994</name>
</gene>
<evidence type="ECO:0000259" key="8">
    <source>
        <dbReference type="PROSITE" id="PS50020"/>
    </source>
</evidence>
<feature type="domain" description="WW" evidence="8">
    <location>
        <begin position="52"/>
        <end position="78"/>
    </location>
</feature>
<dbReference type="InterPro" id="IPR036020">
    <property type="entry name" value="WW_dom_sf"/>
</dbReference>
<organism evidence="9 10">
    <name type="scientific">Kockovaella imperatae</name>
    <dbReference type="NCBI Taxonomy" id="4999"/>
    <lineage>
        <taxon>Eukaryota</taxon>
        <taxon>Fungi</taxon>
        <taxon>Dikarya</taxon>
        <taxon>Basidiomycota</taxon>
        <taxon>Agaricomycotina</taxon>
        <taxon>Tremellomycetes</taxon>
        <taxon>Tremellales</taxon>
        <taxon>Cuniculitremaceae</taxon>
        <taxon>Kockovaella</taxon>
    </lineage>
</organism>
<keyword evidence="2" id="KW-0507">mRNA processing</keyword>
<dbReference type="STRING" id="4999.A0A1Y1ULN9"/>
<evidence type="ECO:0000256" key="2">
    <source>
        <dbReference type="ARBA" id="ARBA00022664"/>
    </source>
</evidence>
<sequence>MSASPAAKPQWSEHKNSEGRTYWSHSVTKQSVWEKPDELRTPFERALGKTQWKQYTSKDRPYYVNSVTKETKWDLPPELVELKQKVERDEAYKVEKARRKAAGEPTPSPPRSRSGSPVGHDAVARYGDRRGSPTPSDESSDEEVITWPMGGFLTHEKAEEAFMYLLKKEGIDENWTWDQTMRKIVLDPLYKALNTLAEKKEAFEKYTHRIVAKRQAAKEARIERLRPVLHKLFAASSRIKSYSTTKTANEVFARDKHWREAKPDERILILEEFTTALRQREEESARDLRNRNIQHLGSLIRSLDINVSTTWRAAHNMILDSDEFRRSRDLQEMETIDILGVYDDYARQLEQDHEEEWRRLRIEHVRSGRKAREGFKALLQELQTKGQLTRTSKWKNTFRLVKNDERYLALLGPQGSSPLDLWMDAVDDISEEVERAAEKVEKVLEDTNREVKVDTSWEEFEKWVKDGNVAHVEDKMRRDVYDLMLERVSAAAADEARRAERRRRHRIDDLRYALKKVQRHIDIDMTFEEAKPHMEELQEYKDIEDEADRRTAFDKFILRQKEKLRESEDKSDRRDRMEVDEPSRSSRRDRSREDRHDSRDRRKSDKDRRYDYDDRDRRRERRREDEDRPDRKHRSDGADDRESKRARRSSEVRRDEVEEGEI</sequence>
<dbReference type="Gene3D" id="2.20.70.10">
    <property type="match status" value="2"/>
</dbReference>
<dbReference type="FunFam" id="1.10.10.440:FF:000036">
    <property type="entry name" value="Pre-mRNA-processing factor 40"/>
    <property type="match status" value="1"/>
</dbReference>
<dbReference type="RefSeq" id="XP_021872824.1">
    <property type="nucleotide sequence ID" value="XM_022014978.1"/>
</dbReference>
<dbReference type="InterPro" id="IPR039726">
    <property type="entry name" value="Prp40-like"/>
</dbReference>
<dbReference type="FunFam" id="2.20.70.10:FF:000107">
    <property type="entry name" value="Chromosome 19, whole genome shotgun sequence"/>
    <property type="match status" value="1"/>
</dbReference>
<dbReference type="OrthoDB" id="187617at2759"/>
<keyword evidence="3" id="KW-0677">Repeat</keyword>
<dbReference type="PROSITE" id="PS50020">
    <property type="entry name" value="WW_DOMAIN_2"/>
    <property type="match status" value="2"/>
</dbReference>
<dbReference type="Pfam" id="PF01846">
    <property type="entry name" value="FF"/>
    <property type="match status" value="2"/>
</dbReference>
<dbReference type="GO" id="GO:0045292">
    <property type="term" value="P:mRNA cis splicing, via spliceosome"/>
    <property type="evidence" value="ECO:0007669"/>
    <property type="project" value="InterPro"/>
</dbReference>
<dbReference type="PANTHER" id="PTHR11864:SF0">
    <property type="entry name" value="PRP40 PRE-MRNA PROCESSING FACTOR 40 HOMOLOG A (YEAST)"/>
    <property type="match status" value="1"/>
</dbReference>
<evidence type="ECO:0000256" key="7">
    <source>
        <dbReference type="SAM" id="MobiDB-lite"/>
    </source>
</evidence>
<evidence type="ECO:0000256" key="3">
    <source>
        <dbReference type="ARBA" id="ARBA00022737"/>
    </source>
</evidence>
<feature type="compositionally biased region" description="Basic and acidic residues" evidence="7">
    <location>
        <begin position="564"/>
        <end position="656"/>
    </location>
</feature>
<evidence type="ECO:0000313" key="9">
    <source>
        <dbReference type="EMBL" id="ORX38961.1"/>
    </source>
</evidence>
<dbReference type="AlphaFoldDB" id="A0A1Y1ULN9"/>
<dbReference type="PANTHER" id="PTHR11864">
    <property type="entry name" value="PRE-MRNA-PROCESSING PROTEIN PRP40"/>
    <property type="match status" value="1"/>
</dbReference>
<feature type="coiled-coil region" evidence="6">
    <location>
        <begin position="419"/>
        <end position="450"/>
    </location>
</feature>
<dbReference type="GO" id="GO:0071004">
    <property type="term" value="C:U2-type prespliceosome"/>
    <property type="evidence" value="ECO:0007669"/>
    <property type="project" value="TreeGrafter"/>
</dbReference>